<organism evidence="1 2">
    <name type="scientific">Podila verticillata NRRL 6337</name>
    <dbReference type="NCBI Taxonomy" id="1069443"/>
    <lineage>
        <taxon>Eukaryota</taxon>
        <taxon>Fungi</taxon>
        <taxon>Fungi incertae sedis</taxon>
        <taxon>Mucoromycota</taxon>
        <taxon>Mortierellomycotina</taxon>
        <taxon>Mortierellomycetes</taxon>
        <taxon>Mortierellales</taxon>
        <taxon>Mortierellaceae</taxon>
        <taxon>Podila</taxon>
    </lineage>
</organism>
<reference evidence="1 2" key="1">
    <citation type="submission" date="2011-02" db="EMBL/GenBank/DDBJ databases">
        <title>The Genome Sequence of Mortierella verticillata NRRL 6337.</title>
        <authorList>
            <consortium name="The Broad Institute Genome Sequencing Platform"/>
            <person name="Russ C."/>
            <person name="Cuomo C."/>
            <person name="Burger G."/>
            <person name="Gray M.W."/>
            <person name="Holland P.W.H."/>
            <person name="King N."/>
            <person name="Lang F.B.F."/>
            <person name="Roger A.J."/>
            <person name="Ruiz-Trillo I."/>
            <person name="Young S.K."/>
            <person name="Zeng Q."/>
            <person name="Gargeya S."/>
            <person name="Alvarado L."/>
            <person name="Berlin A."/>
            <person name="Chapman S.B."/>
            <person name="Chen Z."/>
            <person name="Freedman E."/>
            <person name="Gellesch M."/>
            <person name="Goldberg J."/>
            <person name="Griggs A."/>
            <person name="Gujja S."/>
            <person name="Heilman E."/>
            <person name="Heiman D."/>
            <person name="Howarth C."/>
            <person name="Mehta T."/>
            <person name="Neiman D."/>
            <person name="Pearson M."/>
            <person name="Roberts A."/>
            <person name="Saif S."/>
            <person name="Shea T."/>
            <person name="Shenoy N."/>
            <person name="Sisk P."/>
            <person name="Stolte C."/>
            <person name="Sykes S."/>
            <person name="White J."/>
            <person name="Yandava C."/>
            <person name="Haas B."/>
            <person name="Nusbaum C."/>
            <person name="Birren B."/>
        </authorList>
    </citation>
    <scope>NUCLEOTIDE SEQUENCE [LARGE SCALE GENOMIC DNA]</scope>
    <source>
        <strain evidence="1 2">NRRL 6337</strain>
    </source>
</reference>
<gene>
    <name evidence="1" type="ORF">MVEG_12249</name>
</gene>
<sequence>MGFSRRYEQSTSHLFKRDVPSSCASRVSPTCLQALYGIPKTRASRSSITLAVAGFLDEFANETDLATFLNISQDLADRRSEVMLALEKLEGPDVSVTESHSALGIVNLDGLFCLGQAYVALRRVKSLNDLLVTNAPDDI</sequence>
<proteinExistence type="predicted"/>
<dbReference type="EMBL" id="KN042435">
    <property type="protein sequence ID" value="KFH61915.1"/>
    <property type="molecule type" value="Genomic_DNA"/>
</dbReference>
<dbReference type="Proteomes" id="UP000243308">
    <property type="component" value="Unassembled WGS sequence"/>
</dbReference>
<keyword evidence="2" id="KW-1185">Reference proteome</keyword>
<name>A0A086TIY8_9FUNG</name>
<protein>
    <submittedName>
        <fullName evidence="1">Uncharacterized protein</fullName>
    </submittedName>
</protein>
<evidence type="ECO:0000313" key="1">
    <source>
        <dbReference type="EMBL" id="KFH61915.1"/>
    </source>
</evidence>
<accession>A0A086TIY8</accession>
<dbReference type="OrthoDB" id="3691720at2759"/>
<dbReference type="AlphaFoldDB" id="A0A086TIY8"/>
<evidence type="ECO:0000313" key="2">
    <source>
        <dbReference type="Proteomes" id="UP000243308"/>
    </source>
</evidence>